<organism evidence="11 12">
    <name type="scientific">Saccoglossus kowalevskii</name>
    <name type="common">Acorn worm</name>
    <dbReference type="NCBI Taxonomy" id="10224"/>
    <lineage>
        <taxon>Eukaryota</taxon>
        <taxon>Metazoa</taxon>
        <taxon>Hemichordata</taxon>
        <taxon>Enteropneusta</taxon>
        <taxon>Harrimaniidae</taxon>
        <taxon>Saccoglossus</taxon>
    </lineage>
</organism>
<evidence type="ECO:0000256" key="7">
    <source>
        <dbReference type="ARBA" id="ARBA00023170"/>
    </source>
</evidence>
<evidence type="ECO:0000256" key="2">
    <source>
        <dbReference type="ARBA" id="ARBA00022475"/>
    </source>
</evidence>
<accession>A0ABM0MXC4</accession>
<dbReference type="PROSITE" id="PS50262">
    <property type="entry name" value="G_PROTEIN_RECEP_F1_2"/>
    <property type="match status" value="1"/>
</dbReference>
<comment type="subcellular location">
    <subcellularLocation>
        <location evidence="1">Cell membrane</location>
        <topology evidence="1">Multi-pass membrane protein</topology>
    </subcellularLocation>
</comment>
<feature type="domain" description="G-protein coupled receptors family 1 profile" evidence="10">
    <location>
        <begin position="37"/>
        <end position="551"/>
    </location>
</feature>
<keyword evidence="3 9" id="KW-0812">Transmembrane</keyword>
<dbReference type="SUPFAM" id="SSF81321">
    <property type="entry name" value="Family A G protein-coupled receptor-like"/>
    <property type="match status" value="1"/>
</dbReference>
<reference evidence="12" key="1">
    <citation type="submission" date="2025-08" db="UniProtKB">
        <authorList>
            <consortium name="RefSeq"/>
        </authorList>
    </citation>
    <scope>IDENTIFICATION</scope>
    <source>
        <tissue evidence="12">Testes</tissue>
    </source>
</reference>
<feature type="transmembrane region" description="Helical" evidence="9">
    <location>
        <begin position="495"/>
        <end position="518"/>
    </location>
</feature>
<feature type="transmembrane region" description="Helical" evidence="9">
    <location>
        <begin position="186"/>
        <end position="209"/>
    </location>
</feature>
<keyword evidence="4 9" id="KW-1133">Transmembrane helix</keyword>
<evidence type="ECO:0000256" key="3">
    <source>
        <dbReference type="ARBA" id="ARBA00022692"/>
    </source>
</evidence>
<dbReference type="InterPro" id="IPR017452">
    <property type="entry name" value="GPCR_Rhodpsn_7TM"/>
</dbReference>
<dbReference type="RefSeq" id="XP_006824665.1">
    <property type="nucleotide sequence ID" value="XM_006824602.1"/>
</dbReference>
<gene>
    <name evidence="12" type="primary">LOC102800462</name>
</gene>
<dbReference type="GeneID" id="102800462"/>
<feature type="transmembrane region" description="Helical" evidence="9">
    <location>
        <begin position="101"/>
        <end position="120"/>
    </location>
</feature>
<dbReference type="Proteomes" id="UP000694865">
    <property type="component" value="Unplaced"/>
</dbReference>
<dbReference type="Gene3D" id="1.20.1070.10">
    <property type="entry name" value="Rhodopsin 7-helix transmembrane proteins"/>
    <property type="match status" value="2"/>
</dbReference>
<proteinExistence type="predicted"/>
<name>A0ABM0MXC4_SACKO</name>
<feature type="transmembrane region" description="Helical" evidence="9">
    <location>
        <begin position="141"/>
        <end position="159"/>
    </location>
</feature>
<feature type="transmembrane region" description="Helical" evidence="9">
    <location>
        <begin position="20"/>
        <end position="46"/>
    </location>
</feature>
<dbReference type="PANTHER" id="PTHR24248">
    <property type="entry name" value="ADRENERGIC RECEPTOR-RELATED G-PROTEIN COUPLED RECEPTOR"/>
    <property type="match status" value="1"/>
</dbReference>
<evidence type="ECO:0000256" key="6">
    <source>
        <dbReference type="ARBA" id="ARBA00023136"/>
    </source>
</evidence>
<evidence type="ECO:0000256" key="9">
    <source>
        <dbReference type="SAM" id="Phobius"/>
    </source>
</evidence>
<keyword evidence="5" id="KW-0297">G-protein coupled receptor</keyword>
<sequence length="576" mass="63486">MNITTIESWSQNEPLHFSVMVISSVLLIITFVVGIIGNTLVCLSVYYAKYLRTPNNALLVNLAIADLLTCIFNVPFVFVVVVANGRNPTGNLGDGLCSLQIAFHTFCSCCQLITLAAISVERYYAIAHPFRTKYRKKRVTGGLIIAWGISTLFAPLVAVKFKMSPQYKMCTGDTSDYASQQDTSSAYFISPIGGLALAVIIVFYIRIWITVHKHNKNMDQGMSPSRAHNKIKPEATHDVSTVEEPSVMAVGNQTPTDDIAKSVNSVVANKKAKIDSDKITDKDKLINIHLASAFDNHHHGDKDVLSDVGGIDCTTKVDISLPGSVDTSTVKVFDDNEINSISLGSTVKCGLVSGGLEKQSTNQLQTTITVTEVEDKQIKLTVEQHEKTIECDLATSNLDTSKNRDKRDTEAKESDVYVTPVVSVMCDDQVNVDTTNMSDKNGVNVQMTPIVSIVADNTELLTTPQDNLYGSVCVMNHSARERGKRRVEARTAKRAWYIIGSFIVCWFPLPLVTLIIAFNGEALLNKGILYDLEVCAVSIAMFGTASNPIVYALVNKQFKTEFLKILRKLKCYWRKK</sequence>
<evidence type="ECO:0000256" key="8">
    <source>
        <dbReference type="ARBA" id="ARBA00023224"/>
    </source>
</evidence>
<evidence type="ECO:0000313" key="12">
    <source>
        <dbReference type="RefSeq" id="XP_006824665.1"/>
    </source>
</evidence>
<feature type="transmembrane region" description="Helical" evidence="9">
    <location>
        <begin position="58"/>
        <end position="81"/>
    </location>
</feature>
<dbReference type="InterPro" id="IPR000276">
    <property type="entry name" value="GPCR_Rhodpsn"/>
</dbReference>
<evidence type="ECO:0000256" key="4">
    <source>
        <dbReference type="ARBA" id="ARBA00022989"/>
    </source>
</evidence>
<keyword evidence="6 9" id="KW-0472">Membrane</keyword>
<keyword evidence="2" id="KW-1003">Cell membrane</keyword>
<dbReference type="PRINTS" id="PR00237">
    <property type="entry name" value="GPCRRHODOPSN"/>
</dbReference>
<keyword evidence="11" id="KW-1185">Reference proteome</keyword>
<evidence type="ECO:0000256" key="5">
    <source>
        <dbReference type="ARBA" id="ARBA00023040"/>
    </source>
</evidence>
<protein>
    <submittedName>
        <fullName evidence="12">D(2) dopamine receptor-like</fullName>
    </submittedName>
</protein>
<keyword evidence="7" id="KW-0675">Receptor</keyword>
<keyword evidence="8" id="KW-0807">Transducer</keyword>
<dbReference type="SMART" id="SM01381">
    <property type="entry name" value="7TM_GPCR_Srsx"/>
    <property type="match status" value="1"/>
</dbReference>
<evidence type="ECO:0000313" key="11">
    <source>
        <dbReference type="Proteomes" id="UP000694865"/>
    </source>
</evidence>
<dbReference type="Pfam" id="PF00001">
    <property type="entry name" value="7tm_1"/>
    <property type="match status" value="1"/>
</dbReference>
<feature type="transmembrane region" description="Helical" evidence="9">
    <location>
        <begin position="530"/>
        <end position="554"/>
    </location>
</feature>
<evidence type="ECO:0000256" key="1">
    <source>
        <dbReference type="ARBA" id="ARBA00004651"/>
    </source>
</evidence>
<evidence type="ECO:0000259" key="10">
    <source>
        <dbReference type="PROSITE" id="PS50262"/>
    </source>
</evidence>
<dbReference type="CDD" id="cd00637">
    <property type="entry name" value="7tm_classA_rhodopsin-like"/>
    <property type="match status" value="1"/>
</dbReference>